<dbReference type="Proteomes" id="UP000095300">
    <property type="component" value="Unassembled WGS sequence"/>
</dbReference>
<evidence type="ECO:0000256" key="1">
    <source>
        <dbReference type="ARBA" id="ARBA00022737"/>
    </source>
</evidence>
<dbReference type="EnsemblMetazoa" id="SCAU015072-RB">
    <property type="protein sequence ID" value="SCAU015072-PB"/>
    <property type="gene ID" value="SCAU015072"/>
</dbReference>
<evidence type="ECO:0000256" key="3">
    <source>
        <dbReference type="PROSITE-ProRule" id="PRU00176"/>
    </source>
</evidence>
<dbReference type="STRING" id="35570.A0A1I8Q9E2"/>
<accession>A0A1I8Q9E2</accession>
<protein>
    <recommendedName>
        <fullName evidence="5">RRM domain-containing protein</fullName>
    </recommendedName>
</protein>
<dbReference type="KEGG" id="scac:106095845"/>
<feature type="region of interest" description="Disordered" evidence="4">
    <location>
        <begin position="160"/>
        <end position="269"/>
    </location>
</feature>
<dbReference type="VEuPathDB" id="VectorBase:SCAU015072"/>
<dbReference type="GO" id="GO:0003723">
    <property type="term" value="F:RNA binding"/>
    <property type="evidence" value="ECO:0007669"/>
    <property type="project" value="UniProtKB-UniRule"/>
</dbReference>
<dbReference type="PANTHER" id="PTHR13976">
    <property type="entry name" value="HETEROGENEOUS NUCLEAR RIBONUCLEOPROTEIN-RELATED"/>
    <property type="match status" value="1"/>
</dbReference>
<proteinExistence type="predicted"/>
<sequence>MNVIIRLQNLPWSANALDIRKFFKGLSIPDGGVHIVGGEMGDAFIAFSTDEDARQAMMHDREAINGVQVRLLLSSRAEMQKVIETARQQSLRALQNSNLVPAAPTVKVKQPAISQKSGAVTQPQPPVITTNSLQCILSSSITAVTPSFLAYQQQAGISLITPSTSGKPLVEHDSSISRERKSRSRSRSHSRERTSFRRHRERSRESSKERVRALLSQSRSQSRSRSRSNSRERARDRINDRSRTSHRANQRTSFDADTKSQDASKVSSWGSPISVYSSSSIYKPLHTMDNRSNSRNSEDNIQVAEDMTEKSKSSLTSINNYSLSSLLSRSNNNKSFALQNPYTAALSTASNSNHPNTLTTTSSSAIPGIFVEKKSTDIAESTENTLSQEAIVFADTNPYEKMYPNLFAQAATIGAIGQKNIQSRNSQSSPVSPRDDDPNVRESDPPKTRCIKIMNMCPGTTYSDIRKFCVGLYIPHNGIKMVNDSNGLRVGVAYVQFSKYTCVSRALSRNNQLLRNRSIAIEAVSEEEFESITDSFHPDNRDRPHSGNRGDYHSETVDNYGASSNPFKHRTNSEPFSVLYIEDIPTLTTEQDIMKMFSSYSLYDILLLSSPENRREFVAHVRFSREEDAMSAYEDRAHHQIGYRRLRVRPGSLEEMERAKEKIRLANEQLMKEEQAAAEEEERRRKKEEATKSKSKEIISLDLTQSDGEEDFDDAANDVEDADMDGPDFIGDTNKLIENVVNIQEDDANYYNSSRYDTYKDHQGLIPKDNDDESHGYNNEIPSLFDFETGKLKPGVRINDPRLRKAQRGVGNAIGKSMAAGDNFVQNINENQPVMQPMSNNTEQNFVILKNCDYNTRINDVAQLLITANLALKHIEPLRNERQLPTGEFIVEFRRTQDAEIAVNRFHNIQFMNRSLRVFPITPQEIANRLCKPFLGYIPGGNGIKISDLKTLAAAMNAGNNNVMNNSAQEWNSRNNANIFGRNMVNTTNNRFDANEANFSNNSNCSMNEDNDNNGLPERFSRPGCVLELENVPYKAQLQDILNFFHGFDLTSEDVIRRFNDNGQPTGDARVAFDTPEAARKAFDARKRKQIFNRTIYMNIL</sequence>
<feature type="region of interest" description="Disordered" evidence="4">
    <location>
        <begin position="419"/>
        <end position="447"/>
    </location>
</feature>
<evidence type="ECO:0000313" key="6">
    <source>
        <dbReference type="EnsemblMetazoa" id="SCAU015072-PB"/>
    </source>
</evidence>
<evidence type="ECO:0000256" key="2">
    <source>
        <dbReference type="ARBA" id="ARBA00022884"/>
    </source>
</evidence>
<dbReference type="Gene3D" id="3.30.70.330">
    <property type="match status" value="5"/>
</dbReference>
<evidence type="ECO:0000259" key="5">
    <source>
        <dbReference type="PROSITE" id="PS50102"/>
    </source>
</evidence>
<feature type="compositionally biased region" description="Polar residues" evidence="4">
    <location>
        <begin position="419"/>
        <end position="431"/>
    </location>
</feature>
<dbReference type="SUPFAM" id="SSF54928">
    <property type="entry name" value="RNA-binding domain, RBD"/>
    <property type="match status" value="3"/>
</dbReference>
<feature type="compositionally biased region" description="Basic and acidic residues" evidence="4">
    <location>
        <begin position="229"/>
        <end position="243"/>
    </location>
</feature>
<dbReference type="AlphaFoldDB" id="A0A1I8Q9E2"/>
<keyword evidence="7" id="KW-1185">Reference proteome</keyword>
<reference evidence="6" key="1">
    <citation type="submission" date="2020-05" db="UniProtKB">
        <authorList>
            <consortium name="EnsemblMetazoa"/>
        </authorList>
    </citation>
    <scope>IDENTIFICATION</scope>
    <source>
        <strain evidence="6">USDA</strain>
    </source>
</reference>
<dbReference type="InterPro" id="IPR035979">
    <property type="entry name" value="RBD_domain_sf"/>
</dbReference>
<feature type="compositionally biased region" description="Basic and acidic residues" evidence="4">
    <location>
        <begin position="169"/>
        <end position="179"/>
    </location>
</feature>
<feature type="compositionally biased region" description="Basic and acidic residues" evidence="4">
    <location>
        <begin position="433"/>
        <end position="447"/>
    </location>
</feature>
<feature type="region of interest" description="Disordered" evidence="4">
    <location>
        <begin position="531"/>
        <end position="568"/>
    </location>
</feature>
<dbReference type="InterPro" id="IPR050666">
    <property type="entry name" value="ESRP"/>
</dbReference>
<evidence type="ECO:0000313" key="7">
    <source>
        <dbReference type="Proteomes" id="UP000095300"/>
    </source>
</evidence>
<keyword evidence="1" id="KW-0677">Repeat</keyword>
<dbReference type="InterPro" id="IPR012677">
    <property type="entry name" value="Nucleotide-bd_a/b_plait_sf"/>
</dbReference>
<dbReference type="CDD" id="cd12510">
    <property type="entry name" value="RRM1_RBM12_like"/>
    <property type="match status" value="1"/>
</dbReference>
<dbReference type="SMART" id="SM00360">
    <property type="entry name" value="RRM"/>
    <property type="match status" value="5"/>
</dbReference>
<dbReference type="OrthoDB" id="2588702at2759"/>
<dbReference type="InterPro" id="IPR000504">
    <property type="entry name" value="RRM_dom"/>
</dbReference>
<gene>
    <name evidence="6" type="primary">106095845</name>
</gene>
<name>A0A1I8Q9E2_STOCA</name>
<dbReference type="Pfam" id="PF00076">
    <property type="entry name" value="RRM_1"/>
    <property type="match status" value="2"/>
</dbReference>
<feature type="compositionally biased region" description="Basic and acidic residues" evidence="4">
    <location>
        <begin position="536"/>
        <end position="556"/>
    </location>
</feature>
<keyword evidence="2 3" id="KW-0694">RNA-binding</keyword>
<feature type="compositionally biased region" description="Basic and acidic residues" evidence="4">
    <location>
        <begin position="202"/>
        <end position="212"/>
    </location>
</feature>
<dbReference type="CDD" id="cd00590">
    <property type="entry name" value="RRM_SF"/>
    <property type="match status" value="1"/>
</dbReference>
<evidence type="ECO:0000256" key="4">
    <source>
        <dbReference type="SAM" id="MobiDB-lite"/>
    </source>
</evidence>
<dbReference type="CDD" id="cd12254">
    <property type="entry name" value="RRM_hnRNPH_ESRPs_RBM12_like"/>
    <property type="match status" value="1"/>
</dbReference>
<dbReference type="PROSITE" id="PS50102">
    <property type="entry name" value="RRM"/>
    <property type="match status" value="2"/>
</dbReference>
<feature type="region of interest" description="Disordered" evidence="4">
    <location>
        <begin position="667"/>
        <end position="710"/>
    </location>
</feature>
<feature type="domain" description="RRM" evidence="5">
    <location>
        <begin position="577"/>
        <end position="653"/>
    </location>
</feature>
<feature type="compositionally biased region" description="Basic and acidic residues" evidence="4">
    <location>
        <begin position="667"/>
        <end position="699"/>
    </location>
</feature>
<organism evidence="6 7">
    <name type="scientific">Stomoxys calcitrans</name>
    <name type="common">Stable fly</name>
    <name type="synonym">Conops calcitrans</name>
    <dbReference type="NCBI Taxonomy" id="35570"/>
    <lineage>
        <taxon>Eukaryota</taxon>
        <taxon>Metazoa</taxon>
        <taxon>Ecdysozoa</taxon>
        <taxon>Arthropoda</taxon>
        <taxon>Hexapoda</taxon>
        <taxon>Insecta</taxon>
        <taxon>Pterygota</taxon>
        <taxon>Neoptera</taxon>
        <taxon>Endopterygota</taxon>
        <taxon>Diptera</taxon>
        <taxon>Brachycera</taxon>
        <taxon>Muscomorpha</taxon>
        <taxon>Muscoidea</taxon>
        <taxon>Muscidae</taxon>
        <taxon>Stomoxys</taxon>
    </lineage>
</organism>
<feature type="domain" description="RRM" evidence="5">
    <location>
        <begin position="3"/>
        <end position="79"/>
    </location>
</feature>